<dbReference type="InterPro" id="IPR036188">
    <property type="entry name" value="FAD/NAD-bd_sf"/>
</dbReference>
<accession>A0A8J3R8N1</accession>
<dbReference type="PANTHER" id="PTHR10668">
    <property type="entry name" value="PHYTOENE DEHYDROGENASE"/>
    <property type="match status" value="1"/>
</dbReference>
<sequence>MSREPVIREPGPAGSGRGGIDAVVVGSGPNGLAGALVLAAAGLEVRVYEAADTIGGGTRTEQLTLPGFWHDVCSAVHPMALASPFFRAFDLSRHSVRLLQPEIPYAHPLDGGRAGLAWRDLDRTAQGLGVDGPAWRSLLGPLVERWRPLVDTAMSDFRSLPRHPGTALRMALRVLEQGSALWGARFRGDVAPALLTGVGAHAIAPPRAMAPAGVGLVLAALAHAVGWPVPQGGSHTITRAMAAELTRLGGRIITGERVDTLAQLPPARAVLLDVAPAGLLRIAGDLLPGLYRRQLRAFRPGGAACKVDFALAGPVPWAAADCARAGTLHLVGSRDEALAAERVVAAGRHARRPYVLAVQPGVVDAGRAPVGRHVLWTYAHVPNGSPRDVSEQVIAQVERFAPGFRDLILAKHVVTAAQAQRHNPNYVGGDISGGATTLWQLMMRPAPRWDPYRTPLPGVYLCSSSTPPGQAVHGMSGVHAAGRALRHRFGVHTDPLDLVASAVSGHGANAA</sequence>
<evidence type="ECO:0000313" key="5">
    <source>
        <dbReference type="EMBL" id="GIH70094.1"/>
    </source>
</evidence>
<reference evidence="5" key="1">
    <citation type="submission" date="2021-01" db="EMBL/GenBank/DDBJ databases">
        <title>Whole genome shotgun sequence of Sphaerimonospora thailandensis NBRC 107569.</title>
        <authorList>
            <person name="Komaki H."/>
            <person name="Tamura T."/>
        </authorList>
    </citation>
    <scope>NUCLEOTIDE SEQUENCE</scope>
    <source>
        <strain evidence="5">NBRC 107569</strain>
    </source>
</reference>
<dbReference type="PANTHER" id="PTHR10668:SF105">
    <property type="entry name" value="DEHYDROGENASE-RELATED"/>
    <property type="match status" value="1"/>
</dbReference>
<evidence type="ECO:0000256" key="3">
    <source>
        <dbReference type="ARBA" id="ARBA00040298"/>
    </source>
</evidence>
<proteinExistence type="predicted"/>
<dbReference type="GO" id="GO:0016491">
    <property type="term" value="F:oxidoreductase activity"/>
    <property type="evidence" value="ECO:0007669"/>
    <property type="project" value="InterPro"/>
</dbReference>
<protein>
    <recommendedName>
        <fullName evidence="3">Pyridine nucleotide-disulfide oxidoreductase domain-containing protein 2</fullName>
    </recommendedName>
</protein>
<evidence type="ECO:0000313" key="6">
    <source>
        <dbReference type="Proteomes" id="UP000610966"/>
    </source>
</evidence>
<dbReference type="Gene3D" id="3.50.50.60">
    <property type="entry name" value="FAD/NAD(P)-binding domain"/>
    <property type="match status" value="2"/>
</dbReference>
<keyword evidence="6" id="KW-1185">Reference proteome</keyword>
<organism evidence="5 6">
    <name type="scientific">Sphaerimonospora thailandensis</name>
    <dbReference type="NCBI Taxonomy" id="795644"/>
    <lineage>
        <taxon>Bacteria</taxon>
        <taxon>Bacillati</taxon>
        <taxon>Actinomycetota</taxon>
        <taxon>Actinomycetes</taxon>
        <taxon>Streptosporangiales</taxon>
        <taxon>Streptosporangiaceae</taxon>
        <taxon>Sphaerimonospora</taxon>
    </lineage>
</organism>
<dbReference type="EMBL" id="BOOG01000019">
    <property type="protein sequence ID" value="GIH70094.1"/>
    <property type="molecule type" value="Genomic_DNA"/>
</dbReference>
<dbReference type="Proteomes" id="UP000610966">
    <property type="component" value="Unassembled WGS sequence"/>
</dbReference>
<comment type="subunit">
    <text evidence="2">Interacts with COX5B; this interaction may contribute to localize PYROXD2 to the inner face of the inner mitochondrial membrane.</text>
</comment>
<dbReference type="AlphaFoldDB" id="A0A8J3R8N1"/>
<name>A0A8J3R8N1_9ACTN</name>
<dbReference type="InterPro" id="IPR002937">
    <property type="entry name" value="Amino_oxidase"/>
</dbReference>
<evidence type="ECO:0000256" key="1">
    <source>
        <dbReference type="ARBA" id="ARBA00037217"/>
    </source>
</evidence>
<feature type="domain" description="Amine oxidase" evidence="4">
    <location>
        <begin position="31"/>
        <end position="483"/>
    </location>
</feature>
<dbReference type="SUPFAM" id="SSF51905">
    <property type="entry name" value="FAD/NAD(P)-binding domain"/>
    <property type="match status" value="1"/>
</dbReference>
<comment type="function">
    <text evidence="1">Probable oxidoreductase that may play a role as regulator of mitochondrial function.</text>
</comment>
<evidence type="ECO:0000259" key="4">
    <source>
        <dbReference type="Pfam" id="PF01593"/>
    </source>
</evidence>
<dbReference type="Pfam" id="PF01593">
    <property type="entry name" value="Amino_oxidase"/>
    <property type="match status" value="1"/>
</dbReference>
<comment type="caution">
    <text evidence="5">The sequence shown here is derived from an EMBL/GenBank/DDBJ whole genome shotgun (WGS) entry which is preliminary data.</text>
</comment>
<dbReference type="RefSeq" id="WP_239089588.1">
    <property type="nucleotide sequence ID" value="NZ_BOOG01000019.1"/>
</dbReference>
<gene>
    <name evidence="5" type="ORF">Mth01_23470</name>
</gene>
<evidence type="ECO:0000256" key="2">
    <source>
        <dbReference type="ARBA" id="ARBA00038825"/>
    </source>
</evidence>